<comment type="function">
    <text evidence="10">Component of the PEX1-PEX6 AAA ATPase complex, a protein dislocase complex that mediates the ATP-dependent extraction of the PEX5 receptor from peroxisomal membranes, an essential step for PEX5 recycling. Specifically recognizes PEX5 monoubiquitinated at 'Cys-6', and pulls it out of the peroxisome lumen through the PEX2-PEX10-PEX12 retrotranslocation channel. Extraction by the PEX1-PEX6 AAA ATPase complex is accompanied by unfolding of the TPR repeats and release of bound cargo from PEX5.</text>
</comment>
<keyword evidence="4" id="KW-0378">Hydrolase</keyword>
<dbReference type="InterPro" id="IPR003959">
    <property type="entry name" value="ATPase_AAA_core"/>
</dbReference>
<comment type="catalytic activity">
    <reaction evidence="11">
        <text>ATP + H2O = ADP + phosphate + H(+)</text>
        <dbReference type="Rhea" id="RHEA:13065"/>
        <dbReference type="ChEBI" id="CHEBI:15377"/>
        <dbReference type="ChEBI" id="CHEBI:15378"/>
        <dbReference type="ChEBI" id="CHEBI:30616"/>
        <dbReference type="ChEBI" id="CHEBI:43474"/>
        <dbReference type="ChEBI" id="CHEBI:456216"/>
    </reaction>
    <physiologicalReaction direction="left-to-right" evidence="11">
        <dbReference type="Rhea" id="RHEA:13066"/>
    </physiologicalReaction>
</comment>
<dbReference type="PROSITE" id="PS00674">
    <property type="entry name" value="AAA"/>
    <property type="match status" value="1"/>
</dbReference>
<dbReference type="InterPro" id="IPR003593">
    <property type="entry name" value="AAA+_ATPase"/>
</dbReference>
<feature type="domain" description="AAA+ ATPase" evidence="12">
    <location>
        <begin position="476"/>
        <end position="622"/>
    </location>
</feature>
<evidence type="ECO:0000256" key="7">
    <source>
        <dbReference type="ARBA" id="ARBA00029433"/>
    </source>
</evidence>
<dbReference type="InterPro" id="IPR056995">
    <property type="entry name" value="PEX6_4th_dom"/>
</dbReference>
<name>I2H8L3_HENB6</name>
<dbReference type="OrthoDB" id="5553750at2759"/>
<dbReference type="InterPro" id="IPR027417">
    <property type="entry name" value="P-loop_NTPase"/>
</dbReference>
<gene>
    <name evidence="13" type="primary">TBLA0I00550</name>
    <name evidence="13" type="ORF">TBLA_0I00550</name>
</gene>
<evidence type="ECO:0000256" key="5">
    <source>
        <dbReference type="ARBA" id="ARBA00022840"/>
    </source>
</evidence>
<dbReference type="SUPFAM" id="SSF52540">
    <property type="entry name" value="P-loop containing nucleoside triphosphate hydrolases"/>
    <property type="match status" value="2"/>
</dbReference>
<dbReference type="GO" id="GO:0005829">
    <property type="term" value="C:cytosol"/>
    <property type="evidence" value="ECO:0007669"/>
    <property type="project" value="EnsemblFungi"/>
</dbReference>
<dbReference type="GO" id="GO:0012505">
    <property type="term" value="C:endomembrane system"/>
    <property type="evidence" value="ECO:0007669"/>
    <property type="project" value="UniProtKB-SubCell"/>
</dbReference>
<keyword evidence="3" id="KW-0547">Nucleotide-binding</keyword>
<dbReference type="InterPro" id="IPR041569">
    <property type="entry name" value="AAA_lid_3"/>
</dbReference>
<dbReference type="FunCoup" id="I2H8L3">
    <property type="interactions" value="304"/>
</dbReference>
<dbReference type="Pfam" id="PF00004">
    <property type="entry name" value="AAA"/>
    <property type="match status" value="2"/>
</dbReference>
<dbReference type="eggNOG" id="KOG0736">
    <property type="taxonomic scope" value="Eukaryota"/>
</dbReference>
<keyword evidence="2" id="KW-0962">Peroxisome biogenesis</keyword>
<dbReference type="InParanoid" id="I2H8L3"/>
<dbReference type="OMA" id="DSMLNAM"/>
<dbReference type="RefSeq" id="XP_004182234.1">
    <property type="nucleotide sequence ID" value="XM_004182186.1"/>
</dbReference>
<organism evidence="13 14">
    <name type="scientific">Henningerozyma blattae (strain ATCC 34711 / CBS 6284 / DSM 70876 / NBRC 10599 / NRRL Y-10934 / UCD 77-7)</name>
    <name type="common">Yeast</name>
    <name type="synonym">Tetrapisispora blattae</name>
    <dbReference type="NCBI Taxonomy" id="1071380"/>
    <lineage>
        <taxon>Eukaryota</taxon>
        <taxon>Fungi</taxon>
        <taxon>Dikarya</taxon>
        <taxon>Ascomycota</taxon>
        <taxon>Saccharomycotina</taxon>
        <taxon>Saccharomycetes</taxon>
        <taxon>Saccharomycetales</taxon>
        <taxon>Saccharomycetaceae</taxon>
        <taxon>Henningerozyma</taxon>
    </lineage>
</organism>
<feature type="domain" description="AAA+ ATPase" evidence="12">
    <location>
        <begin position="768"/>
        <end position="907"/>
    </location>
</feature>
<accession>I2H8L3</accession>
<dbReference type="PANTHER" id="PTHR23077">
    <property type="entry name" value="AAA-FAMILY ATPASE"/>
    <property type="match status" value="1"/>
</dbReference>
<proteinExistence type="inferred from homology"/>
<protein>
    <recommendedName>
        <fullName evidence="8">Peroxisomal ATPase PEX6</fullName>
    </recommendedName>
    <alternativeName>
        <fullName evidence="9">Peroxin-6</fullName>
    </alternativeName>
</protein>
<evidence type="ECO:0000313" key="14">
    <source>
        <dbReference type="Proteomes" id="UP000002866"/>
    </source>
</evidence>
<dbReference type="HOGENOM" id="CLU_000688_0_1_1"/>
<evidence type="ECO:0000259" key="12">
    <source>
        <dbReference type="SMART" id="SM00382"/>
    </source>
</evidence>
<dbReference type="GO" id="GO:0005524">
    <property type="term" value="F:ATP binding"/>
    <property type="evidence" value="ECO:0007669"/>
    <property type="project" value="UniProtKB-KW"/>
</dbReference>
<dbReference type="CDD" id="cd19527">
    <property type="entry name" value="RecA-like_PEX6_r2"/>
    <property type="match status" value="1"/>
</dbReference>
<evidence type="ECO:0000256" key="1">
    <source>
        <dbReference type="ARBA" id="ARBA00006914"/>
    </source>
</evidence>
<sequence>MYKETELNDAINVILLFDSQVDPSTCRISMALFRELGNCQHACIDIPSYTNIIRESRAINIVVDSSITGDNRIVVNPLLFGTDTDLPTINTATIRQLENTIEMLEAVKILLTANLYDRLHNLGKKEEILEFFRIKYNLQEDKSILNKNESLDIVHCKIIDCYPFNHGFVNFKKTKFIFKKDIDNILGLKTHFPILKQEMPLQSVELPIKCLPIPITNDLIKPSPPKDGDLTICGFVSPDILLALGIASGDSVVIMSEHNKKAIKLYTLLSPSSLPSQILYLHPRIKASFTGIPKIKILNNSLTLYDIHVTPIASVVSLAKVGSLLQVQKVHQSNIIYNLQVYFKSAKRILQKGDMIPISFDSNVSSNTTESNIIYQQSKKKDSLVWFIVDQIKYDKTNIISQYSDIEIAAVDPTQTKLLTSNIVSRQNMTKTECDLGRFFNLGKNIEFNNNIFPYVPILKNRLTVLNSCSSKGIAHGAFIIIHSHTANVGKRQVVKSIALDLGIELIEIDCMYLNATQGTLDDVNKIIATIEARLEAILPYVHSSIVLLSHLDVILMRKDANHDIIGARLAEILDIELTHLIEEYSSNYPGTIFISTMNDYDKLPSNLLSIRTFELEIPVPSASQRTSIFNWYLFFENLNEVSYNNIVIRTTRDIDIAKFSQMSAGLTPLDIKLIVETSKSKCLRSYLKNKNSRFVKGVPNICYMSNEVIIGMIDDARAEYSRSIGAPTIPNVLWDDVGGVEHAKKEILDTIDMPLKHPELFSSGMKKRSGLLFYGPPGTGKTLIAKAIATNFSLNFFSVKGPELLNMYIGESEANVRRVFQKARDAKPCVIFFDELDSVAPKRGNQGDSGGVMDRIVSQLLAELDGMNSNGDGIFVIGATNRPDLLDEALLRPGRFDTLLYLGLADTDEKQINILQALTRKFNLADDLKLEDIAKMCPYNYTGADFYALCSDAMLAAMTRVAEETDQKLKDYNKNNDKQLSIKQWFDQICTPEDITIKVSNTDFEKSLKQLVPSISEGELQHYLNIKHKFENSKENKP</sequence>
<evidence type="ECO:0000256" key="9">
    <source>
        <dbReference type="ARBA" id="ARBA00034920"/>
    </source>
</evidence>
<reference evidence="13 14" key="1">
    <citation type="journal article" date="2011" name="Proc. Natl. Acad. Sci. U.S.A.">
        <title>Evolutionary erosion of yeast sex chromosomes by mating-type switching accidents.</title>
        <authorList>
            <person name="Gordon J.L."/>
            <person name="Armisen D."/>
            <person name="Proux-Wera E."/>
            <person name="Oheigeartaigh S.S."/>
            <person name="Byrne K.P."/>
            <person name="Wolfe K.H."/>
        </authorList>
    </citation>
    <scope>NUCLEOTIDE SEQUENCE [LARGE SCALE GENOMIC DNA]</scope>
    <source>
        <strain evidence="14">ATCC 34711 / CBS 6284 / DSM 70876 / NBRC 10599 / NRRL Y-10934 / UCD 77-7</strain>
    </source>
</reference>
<dbReference type="KEGG" id="tbl:TBLA_0I00550"/>
<dbReference type="InterPro" id="IPR047533">
    <property type="entry name" value="RecA-like_PEX6_r2"/>
</dbReference>
<evidence type="ECO:0000256" key="4">
    <source>
        <dbReference type="ARBA" id="ARBA00022801"/>
    </source>
</evidence>
<keyword evidence="5" id="KW-0067">ATP-binding</keyword>
<dbReference type="Gene3D" id="3.40.50.300">
    <property type="entry name" value="P-loop containing nucleotide triphosphate hydrolases"/>
    <property type="match status" value="2"/>
</dbReference>
<dbReference type="GO" id="GO:0016562">
    <property type="term" value="P:protein import into peroxisome matrix, receptor recycling"/>
    <property type="evidence" value="ECO:0007669"/>
    <property type="project" value="EnsemblFungi"/>
</dbReference>
<evidence type="ECO:0000256" key="11">
    <source>
        <dbReference type="ARBA" id="ARBA00048778"/>
    </source>
</evidence>
<keyword evidence="14" id="KW-1185">Reference proteome</keyword>
<evidence type="ECO:0000256" key="2">
    <source>
        <dbReference type="ARBA" id="ARBA00022593"/>
    </source>
</evidence>
<dbReference type="Gene3D" id="1.10.8.60">
    <property type="match status" value="1"/>
</dbReference>
<dbReference type="GO" id="GO:0005778">
    <property type="term" value="C:peroxisomal membrane"/>
    <property type="evidence" value="ECO:0007669"/>
    <property type="project" value="TreeGrafter"/>
</dbReference>
<evidence type="ECO:0000256" key="8">
    <source>
        <dbReference type="ARBA" id="ARBA00034811"/>
    </source>
</evidence>
<dbReference type="FunFam" id="3.40.50.300:FF:000109">
    <property type="entry name" value="Peroxisomal biogenesis factor 6"/>
    <property type="match status" value="1"/>
</dbReference>
<comment type="subcellular location">
    <subcellularLocation>
        <location evidence="7">Endomembrane system</location>
        <topology evidence="7">Peripheral membrane protein</topology>
        <orientation evidence="7">Cytoplasmic side</orientation>
    </subcellularLocation>
</comment>
<dbReference type="GO" id="GO:0140318">
    <property type="term" value="F:protein transporter activity"/>
    <property type="evidence" value="ECO:0007669"/>
    <property type="project" value="EnsemblFungi"/>
</dbReference>
<dbReference type="Pfam" id="PF23315">
    <property type="entry name" value="PEX6_4th"/>
    <property type="match status" value="1"/>
</dbReference>
<dbReference type="EMBL" id="HE806324">
    <property type="protein sequence ID" value="CCH62715.1"/>
    <property type="molecule type" value="Genomic_DNA"/>
</dbReference>
<dbReference type="Pfam" id="PF17862">
    <property type="entry name" value="AAA_lid_3"/>
    <property type="match status" value="1"/>
</dbReference>
<dbReference type="SMART" id="SM00382">
    <property type="entry name" value="AAA"/>
    <property type="match status" value="2"/>
</dbReference>
<dbReference type="GO" id="GO:0043335">
    <property type="term" value="P:protein unfolding"/>
    <property type="evidence" value="ECO:0007669"/>
    <property type="project" value="EnsemblFungi"/>
</dbReference>
<evidence type="ECO:0000256" key="10">
    <source>
        <dbReference type="ARBA" id="ARBA00045342"/>
    </source>
</evidence>
<dbReference type="GeneID" id="14497868"/>
<evidence type="ECO:0000313" key="13">
    <source>
        <dbReference type="EMBL" id="CCH62715.1"/>
    </source>
</evidence>
<evidence type="ECO:0000256" key="6">
    <source>
        <dbReference type="ARBA" id="ARBA00023136"/>
    </source>
</evidence>
<dbReference type="STRING" id="1071380.I2H8L3"/>
<evidence type="ECO:0000256" key="3">
    <source>
        <dbReference type="ARBA" id="ARBA00022741"/>
    </source>
</evidence>
<dbReference type="FunFam" id="1.10.8.60:FF:000039">
    <property type="entry name" value="peroxisome biogenesis factor 6"/>
    <property type="match status" value="1"/>
</dbReference>
<keyword evidence="6" id="KW-0472">Membrane</keyword>
<dbReference type="InterPro" id="IPR050168">
    <property type="entry name" value="AAA_ATPase_domain"/>
</dbReference>
<dbReference type="AlphaFoldDB" id="I2H8L3"/>
<dbReference type="Proteomes" id="UP000002866">
    <property type="component" value="Chromosome 9"/>
</dbReference>
<comment type="similarity">
    <text evidence="1">Belongs to the AAA ATPase family.</text>
</comment>
<dbReference type="GO" id="GO:0016887">
    <property type="term" value="F:ATP hydrolysis activity"/>
    <property type="evidence" value="ECO:0007669"/>
    <property type="project" value="EnsemblFungi"/>
</dbReference>
<dbReference type="PANTHER" id="PTHR23077:SF9">
    <property type="entry name" value="PEROXISOMAL ATPASE PEX6"/>
    <property type="match status" value="1"/>
</dbReference>
<dbReference type="InterPro" id="IPR003960">
    <property type="entry name" value="ATPase_AAA_CS"/>
</dbReference>
<dbReference type="GO" id="GO:1904949">
    <property type="term" value="C:ATPase complex"/>
    <property type="evidence" value="ECO:0007669"/>
    <property type="project" value="EnsemblFungi"/>
</dbReference>